<evidence type="ECO:0000313" key="2">
    <source>
        <dbReference type="Proteomes" id="UP000245207"/>
    </source>
</evidence>
<dbReference type="Proteomes" id="UP000245207">
    <property type="component" value="Unassembled WGS sequence"/>
</dbReference>
<accession>A0A2U1L9V7</accession>
<sequence>METLVKSCDREDLDTLWKLVQLDFKNGGKADVKAQELYVDLQRMFAPSSADVHWSFPSQDKPSYGSYILQVEFIIYLSMEVLISLCSLMWCILKALKYALTCHPIIYDSLVKQFWQTATAETLADGTQELRATIDNTDYSVTESSIRSSLQLNDASGITMLSNKKIFKGIKKMGYLPDGTFTFWNSQFTPNWRFLIHHLLQCLSCKSGGWDQFGSNLASALICLSTNKTYVFSKMIFEAMVTNSKSTTKFLMYPRFLQTVLDVETTNKLQYIFIPFKKKVFANMKRSF</sequence>
<protein>
    <submittedName>
        <fullName evidence="1">Synaptobrevin, Longin-like domain protein</fullName>
    </submittedName>
</protein>
<keyword evidence="2" id="KW-1185">Reference proteome</keyword>
<gene>
    <name evidence="1" type="ORF">CTI12_AA507160</name>
</gene>
<comment type="caution">
    <text evidence="1">The sequence shown here is derived from an EMBL/GenBank/DDBJ whole genome shotgun (WGS) entry which is preliminary data.</text>
</comment>
<dbReference type="AlphaFoldDB" id="A0A2U1L9V7"/>
<evidence type="ECO:0000313" key="1">
    <source>
        <dbReference type="EMBL" id="PWA45788.1"/>
    </source>
</evidence>
<dbReference type="EMBL" id="PKPP01010593">
    <property type="protein sequence ID" value="PWA45788.1"/>
    <property type="molecule type" value="Genomic_DNA"/>
</dbReference>
<organism evidence="1 2">
    <name type="scientific">Artemisia annua</name>
    <name type="common">Sweet wormwood</name>
    <dbReference type="NCBI Taxonomy" id="35608"/>
    <lineage>
        <taxon>Eukaryota</taxon>
        <taxon>Viridiplantae</taxon>
        <taxon>Streptophyta</taxon>
        <taxon>Embryophyta</taxon>
        <taxon>Tracheophyta</taxon>
        <taxon>Spermatophyta</taxon>
        <taxon>Magnoliopsida</taxon>
        <taxon>eudicotyledons</taxon>
        <taxon>Gunneridae</taxon>
        <taxon>Pentapetalae</taxon>
        <taxon>asterids</taxon>
        <taxon>campanulids</taxon>
        <taxon>Asterales</taxon>
        <taxon>Asteraceae</taxon>
        <taxon>Asteroideae</taxon>
        <taxon>Anthemideae</taxon>
        <taxon>Artemisiinae</taxon>
        <taxon>Artemisia</taxon>
    </lineage>
</organism>
<name>A0A2U1L9V7_ARTAN</name>
<dbReference type="OrthoDB" id="1749170at2759"/>
<reference evidence="1 2" key="1">
    <citation type="journal article" date="2018" name="Mol. Plant">
        <title>The genome of Artemisia annua provides insight into the evolution of Asteraceae family and artemisinin biosynthesis.</title>
        <authorList>
            <person name="Shen Q."/>
            <person name="Zhang L."/>
            <person name="Liao Z."/>
            <person name="Wang S."/>
            <person name="Yan T."/>
            <person name="Shi P."/>
            <person name="Liu M."/>
            <person name="Fu X."/>
            <person name="Pan Q."/>
            <person name="Wang Y."/>
            <person name="Lv Z."/>
            <person name="Lu X."/>
            <person name="Zhang F."/>
            <person name="Jiang W."/>
            <person name="Ma Y."/>
            <person name="Chen M."/>
            <person name="Hao X."/>
            <person name="Li L."/>
            <person name="Tang Y."/>
            <person name="Lv G."/>
            <person name="Zhou Y."/>
            <person name="Sun X."/>
            <person name="Brodelius P.E."/>
            <person name="Rose J.K.C."/>
            <person name="Tang K."/>
        </authorList>
    </citation>
    <scope>NUCLEOTIDE SEQUENCE [LARGE SCALE GENOMIC DNA]</scope>
    <source>
        <strain evidence="2">cv. Huhao1</strain>
        <tissue evidence="1">Leaf</tissue>
    </source>
</reference>
<proteinExistence type="predicted"/>